<keyword evidence="11" id="KW-1185">Reference proteome</keyword>
<dbReference type="GO" id="GO:0006457">
    <property type="term" value="P:protein folding"/>
    <property type="evidence" value="ECO:0007669"/>
    <property type="project" value="InterPro"/>
</dbReference>
<dbReference type="Proteomes" id="UP000094112">
    <property type="component" value="Unassembled WGS sequence"/>
</dbReference>
<evidence type="ECO:0008006" key="12">
    <source>
        <dbReference type="Google" id="ProtNLM"/>
    </source>
</evidence>
<dbReference type="GeneID" id="30198593"/>
<feature type="domain" description="CR-type" evidence="9">
    <location>
        <begin position="145"/>
        <end position="227"/>
    </location>
</feature>
<dbReference type="PROSITE" id="PS50076">
    <property type="entry name" value="DNAJ_2"/>
    <property type="match status" value="1"/>
</dbReference>
<evidence type="ECO:0000256" key="6">
    <source>
        <dbReference type="PROSITE-ProRule" id="PRU00546"/>
    </source>
</evidence>
<dbReference type="GO" id="GO:0030544">
    <property type="term" value="F:Hsp70 protein binding"/>
    <property type="evidence" value="ECO:0007669"/>
    <property type="project" value="InterPro"/>
</dbReference>
<dbReference type="Gene3D" id="2.60.260.20">
    <property type="entry name" value="Urease metallochaperone UreE, N-terminal domain"/>
    <property type="match status" value="2"/>
</dbReference>
<keyword evidence="2" id="KW-0677">Repeat</keyword>
<dbReference type="Pfam" id="PF00226">
    <property type="entry name" value="DnaJ"/>
    <property type="match status" value="1"/>
</dbReference>
<keyword evidence="1 6" id="KW-0479">Metal-binding</keyword>
<reference evidence="10 11" key="1">
    <citation type="journal article" date="2016" name="Proc. Natl. Acad. Sci. U.S.A.">
        <title>Comparative genomics of biotechnologically important yeasts.</title>
        <authorList>
            <person name="Riley R."/>
            <person name="Haridas S."/>
            <person name="Wolfe K.H."/>
            <person name="Lopes M.R."/>
            <person name="Hittinger C.T."/>
            <person name="Goeker M."/>
            <person name="Salamov A.A."/>
            <person name="Wisecaver J.H."/>
            <person name="Long T.M."/>
            <person name="Calvey C.H."/>
            <person name="Aerts A.L."/>
            <person name="Barry K.W."/>
            <person name="Choi C."/>
            <person name="Clum A."/>
            <person name="Coughlan A.Y."/>
            <person name="Deshpande S."/>
            <person name="Douglass A.P."/>
            <person name="Hanson S.J."/>
            <person name="Klenk H.-P."/>
            <person name="LaButti K.M."/>
            <person name="Lapidus A."/>
            <person name="Lindquist E.A."/>
            <person name="Lipzen A.M."/>
            <person name="Meier-Kolthoff J.P."/>
            <person name="Ohm R.A."/>
            <person name="Otillar R.P."/>
            <person name="Pangilinan J.L."/>
            <person name="Peng Y."/>
            <person name="Rokas A."/>
            <person name="Rosa C.A."/>
            <person name="Scheuner C."/>
            <person name="Sibirny A.A."/>
            <person name="Slot J.C."/>
            <person name="Stielow J.B."/>
            <person name="Sun H."/>
            <person name="Kurtzman C.P."/>
            <person name="Blackwell M."/>
            <person name="Grigoriev I.V."/>
            <person name="Jeffries T.W."/>
        </authorList>
    </citation>
    <scope>NUCLEOTIDE SEQUENCE [LARGE SCALE GENOMIC DNA]</scope>
    <source>
        <strain evidence="11">ATCC 58044 / CBS 1984 / NCYC 433 / NRRL Y-366-8</strain>
    </source>
</reference>
<dbReference type="CDD" id="cd10747">
    <property type="entry name" value="DnaJ_C"/>
    <property type="match status" value="1"/>
</dbReference>
<dbReference type="InterPro" id="IPR001305">
    <property type="entry name" value="HSP_DnaJ_Cys-rich_dom"/>
</dbReference>
<dbReference type="InterPro" id="IPR044713">
    <property type="entry name" value="DNJA1/2-like"/>
</dbReference>
<feature type="chain" id="PRO_5009133779" description="J domain-containing protein" evidence="7">
    <location>
        <begin position="21"/>
        <end position="367"/>
    </location>
</feature>
<protein>
    <recommendedName>
        <fullName evidence="12">J domain-containing protein</fullName>
    </recommendedName>
</protein>
<dbReference type="SUPFAM" id="SSF46565">
    <property type="entry name" value="Chaperone J-domain"/>
    <property type="match status" value="1"/>
</dbReference>
<dbReference type="GO" id="GO:0001671">
    <property type="term" value="F:ATPase activator activity"/>
    <property type="evidence" value="ECO:0007669"/>
    <property type="project" value="UniProtKB-ARBA"/>
</dbReference>
<dbReference type="AlphaFoldDB" id="A0A1E3PCD6"/>
<evidence type="ECO:0000313" key="10">
    <source>
        <dbReference type="EMBL" id="ODQ62884.1"/>
    </source>
</evidence>
<dbReference type="InterPro" id="IPR002939">
    <property type="entry name" value="DnaJ_C"/>
</dbReference>
<sequence length="367" mass="41229">MQFSSLVFLICAALITTVLCEADYYKILGVDKKASEKEIKSAYRALSKKFHPDKNPGDEDAHHKFIEVGEAYEVLSDDEKRSTYDRYGHDGLKNGGRPNGGGGGFDPFADFFGFGRQNHQQQRGKPRGHDADVNVDLSLKDFYTGTDFKFDVEMQNLCSKCEGTGSSDGKTHQCGGCNGSGVKVMKRQLAPGMFQQFQTTCDECGGKGKIITHKCKHCGGQAVTRGVRHFEFYVEPGTARDFTHKFKGDGDHSPDWEAGDLLVHLKERSHTNSGYRRRYNDLYRTEVLSLKEALFGEWKREILFFDDDNVTLTRKKGEVVMDGDVEVVKHKGMPILEGAEEFGDLIIEYKVIYPGGAKDQKIFRDEL</sequence>
<dbReference type="InterPro" id="IPR008971">
    <property type="entry name" value="HSP40/DnaJ_pept-bd"/>
</dbReference>
<feature type="domain" description="J" evidence="8">
    <location>
        <begin position="23"/>
        <end position="88"/>
    </location>
</feature>
<evidence type="ECO:0000313" key="11">
    <source>
        <dbReference type="Proteomes" id="UP000094112"/>
    </source>
</evidence>
<proteinExistence type="predicted"/>
<dbReference type="GO" id="GO:0008270">
    <property type="term" value="F:zinc ion binding"/>
    <property type="evidence" value="ECO:0007669"/>
    <property type="project" value="UniProtKB-KW"/>
</dbReference>
<dbReference type="PRINTS" id="PR00625">
    <property type="entry name" value="JDOMAIN"/>
</dbReference>
<keyword evidence="4 6" id="KW-0862">Zinc</keyword>
<dbReference type="SUPFAM" id="SSF49493">
    <property type="entry name" value="HSP40/DnaJ peptide-binding domain"/>
    <property type="match status" value="2"/>
</dbReference>
<keyword evidence="5" id="KW-0143">Chaperone</keyword>
<dbReference type="FunFam" id="2.10.230.10:FF:000001">
    <property type="entry name" value="DnaJ subfamily A member 2"/>
    <property type="match status" value="1"/>
</dbReference>
<evidence type="ECO:0000259" key="8">
    <source>
        <dbReference type="PROSITE" id="PS50076"/>
    </source>
</evidence>
<feature type="signal peptide" evidence="7">
    <location>
        <begin position="1"/>
        <end position="20"/>
    </location>
</feature>
<dbReference type="CDD" id="cd06257">
    <property type="entry name" value="DnaJ"/>
    <property type="match status" value="1"/>
</dbReference>
<evidence type="ECO:0000259" key="9">
    <source>
        <dbReference type="PROSITE" id="PS51188"/>
    </source>
</evidence>
<dbReference type="GO" id="GO:0072655">
    <property type="term" value="P:establishment of protein localization to mitochondrion"/>
    <property type="evidence" value="ECO:0007669"/>
    <property type="project" value="UniProtKB-ARBA"/>
</dbReference>
<dbReference type="PROSITE" id="PS51188">
    <property type="entry name" value="ZF_CR"/>
    <property type="match status" value="1"/>
</dbReference>
<evidence type="ECO:0000256" key="5">
    <source>
        <dbReference type="ARBA" id="ARBA00023186"/>
    </source>
</evidence>
<keyword evidence="7" id="KW-0732">Signal</keyword>
<dbReference type="RefSeq" id="XP_019042091.1">
    <property type="nucleotide sequence ID" value="XM_019181347.1"/>
</dbReference>
<gene>
    <name evidence="10" type="ORF">WICANDRAFT_27213</name>
</gene>
<feature type="zinc finger region" description="CR-type" evidence="6">
    <location>
        <begin position="145"/>
        <end position="227"/>
    </location>
</feature>
<dbReference type="SUPFAM" id="SSF57938">
    <property type="entry name" value="DnaJ/Hsp40 cysteine-rich domain"/>
    <property type="match status" value="1"/>
</dbReference>
<dbReference type="PROSITE" id="PS00636">
    <property type="entry name" value="DNAJ_1"/>
    <property type="match status" value="1"/>
</dbReference>
<dbReference type="InterPro" id="IPR036869">
    <property type="entry name" value="J_dom_sf"/>
</dbReference>
<dbReference type="SMART" id="SM00271">
    <property type="entry name" value="DnaJ"/>
    <property type="match status" value="1"/>
</dbReference>
<dbReference type="InterPro" id="IPR018253">
    <property type="entry name" value="DnaJ_domain_CS"/>
</dbReference>
<dbReference type="InterPro" id="IPR036410">
    <property type="entry name" value="HSP_DnaJ_Cys-rich_dom_sf"/>
</dbReference>
<dbReference type="CDD" id="cd10719">
    <property type="entry name" value="DnaJ_zf"/>
    <property type="match status" value="1"/>
</dbReference>
<dbReference type="Pfam" id="PF00684">
    <property type="entry name" value="DnaJ_CXXCXGXG"/>
    <property type="match status" value="1"/>
</dbReference>
<dbReference type="InterPro" id="IPR001623">
    <property type="entry name" value="DnaJ_domain"/>
</dbReference>
<dbReference type="STRING" id="683960.A0A1E3PCD6"/>
<evidence type="ECO:0000256" key="1">
    <source>
        <dbReference type="ARBA" id="ARBA00022723"/>
    </source>
</evidence>
<dbReference type="Pfam" id="PF01556">
    <property type="entry name" value="DnaJ_C"/>
    <property type="match status" value="1"/>
</dbReference>
<dbReference type="GO" id="GO:0051082">
    <property type="term" value="F:unfolded protein binding"/>
    <property type="evidence" value="ECO:0007669"/>
    <property type="project" value="InterPro"/>
</dbReference>
<dbReference type="Gene3D" id="1.10.287.110">
    <property type="entry name" value="DnaJ domain"/>
    <property type="match status" value="1"/>
</dbReference>
<dbReference type="PANTHER" id="PTHR43888">
    <property type="entry name" value="DNAJ-LIKE-2, ISOFORM A-RELATED"/>
    <property type="match status" value="1"/>
</dbReference>
<dbReference type="OrthoDB" id="550424at2759"/>
<accession>A0A1E3PCD6</accession>
<keyword evidence="3 6" id="KW-0863">Zinc-finger</keyword>
<dbReference type="EMBL" id="KV454208">
    <property type="protein sequence ID" value="ODQ62884.1"/>
    <property type="molecule type" value="Genomic_DNA"/>
</dbReference>
<evidence type="ECO:0000256" key="7">
    <source>
        <dbReference type="SAM" id="SignalP"/>
    </source>
</evidence>
<evidence type="ECO:0000256" key="3">
    <source>
        <dbReference type="ARBA" id="ARBA00022771"/>
    </source>
</evidence>
<organism evidence="10 11">
    <name type="scientific">Wickerhamomyces anomalus (strain ATCC 58044 / CBS 1984 / NCYC 433 / NRRL Y-366-8)</name>
    <name type="common">Yeast</name>
    <name type="synonym">Hansenula anomala</name>
    <dbReference type="NCBI Taxonomy" id="683960"/>
    <lineage>
        <taxon>Eukaryota</taxon>
        <taxon>Fungi</taxon>
        <taxon>Dikarya</taxon>
        <taxon>Ascomycota</taxon>
        <taxon>Saccharomycotina</taxon>
        <taxon>Saccharomycetes</taxon>
        <taxon>Phaffomycetales</taxon>
        <taxon>Wickerhamomycetaceae</taxon>
        <taxon>Wickerhamomyces</taxon>
    </lineage>
</organism>
<dbReference type="Gene3D" id="2.10.230.10">
    <property type="entry name" value="Heat shock protein DnaJ, cysteine-rich domain"/>
    <property type="match status" value="1"/>
</dbReference>
<name>A0A1E3PCD6_WICAA</name>
<evidence type="ECO:0000256" key="4">
    <source>
        <dbReference type="ARBA" id="ARBA00022833"/>
    </source>
</evidence>
<evidence type="ECO:0000256" key="2">
    <source>
        <dbReference type="ARBA" id="ARBA00022737"/>
    </source>
</evidence>